<evidence type="ECO:0000313" key="3">
    <source>
        <dbReference type="Proteomes" id="UP000186817"/>
    </source>
</evidence>
<dbReference type="OrthoDB" id="433563at2759"/>
<feature type="region of interest" description="Disordered" evidence="1">
    <location>
        <begin position="254"/>
        <end position="275"/>
    </location>
</feature>
<dbReference type="GO" id="GO:0007076">
    <property type="term" value="P:mitotic chromosome condensation"/>
    <property type="evidence" value="ECO:0007669"/>
    <property type="project" value="TreeGrafter"/>
</dbReference>
<name>A0A1Q9D2G2_SYMMI</name>
<protein>
    <submittedName>
        <fullName evidence="2">Uncharacterized protein</fullName>
    </submittedName>
</protein>
<reference evidence="2 3" key="1">
    <citation type="submission" date="2016-02" db="EMBL/GenBank/DDBJ databases">
        <title>Genome analysis of coral dinoflagellate symbionts highlights evolutionary adaptations to a symbiotic lifestyle.</title>
        <authorList>
            <person name="Aranda M."/>
            <person name="Li Y."/>
            <person name="Liew Y.J."/>
            <person name="Baumgarten S."/>
            <person name="Simakov O."/>
            <person name="Wilson M."/>
            <person name="Piel J."/>
            <person name="Ashoor H."/>
            <person name="Bougouffa S."/>
            <person name="Bajic V.B."/>
            <person name="Ryu T."/>
            <person name="Ravasi T."/>
            <person name="Bayer T."/>
            <person name="Micklem G."/>
            <person name="Kim H."/>
            <person name="Bhak J."/>
            <person name="Lajeunesse T.C."/>
            <person name="Voolstra C.R."/>
        </authorList>
    </citation>
    <scope>NUCLEOTIDE SEQUENCE [LARGE SCALE GENOMIC DNA]</scope>
    <source>
        <strain evidence="2 3">CCMP2467</strain>
    </source>
</reference>
<organism evidence="2 3">
    <name type="scientific">Symbiodinium microadriaticum</name>
    <name type="common">Dinoflagellate</name>
    <name type="synonym">Zooxanthella microadriatica</name>
    <dbReference type="NCBI Taxonomy" id="2951"/>
    <lineage>
        <taxon>Eukaryota</taxon>
        <taxon>Sar</taxon>
        <taxon>Alveolata</taxon>
        <taxon>Dinophyceae</taxon>
        <taxon>Suessiales</taxon>
        <taxon>Symbiodiniaceae</taxon>
        <taxon>Symbiodinium</taxon>
    </lineage>
</organism>
<proteinExistence type="predicted"/>
<accession>A0A1Q9D2G2</accession>
<dbReference type="PANTHER" id="PTHR43941">
    <property type="entry name" value="STRUCTURAL MAINTENANCE OF CHROMOSOMES PROTEIN 2"/>
    <property type="match status" value="1"/>
</dbReference>
<dbReference type="GO" id="GO:0000785">
    <property type="term" value="C:chromatin"/>
    <property type="evidence" value="ECO:0007669"/>
    <property type="project" value="TreeGrafter"/>
</dbReference>
<sequence length="1391" mass="152184">MVSLTLQHLAACHTRAEEEQNLKEERLLMRIKATRTEMATKTETLAKALEGKIGKEEENAKMLSQLVASQQALKEELATVMQATKVEMATKSEMRALAKALQGKIGKEEENAKMLSQLVASQQALKEMTNHELQGKLQSFQLQVQEKQLELETVTQALQSTVEGLQKQVKEKQQELMSMSHNLKEERARRMDEFQEAQRSHEQDLKRLREDLEEAKIQIDGLESKLLAAQSKASDKECELKEASSTLQRLQATNRELESKLQSSESQVHEQQTELATVTQAREALQSKVEALQKQMKESQEELKDMANDFKESKIQAAKLRGPKSKAGNAGKSGKPGLQSPPPQKRKGEPLACERVSSPRISSPDSADPERGQNEASDFGMDGTYPPEYTLRFHDPKTGQSLPVHGPEYAAKIRALIDKDLKQLSSVAADSTRLFASIDFSRQQIEDLERLVACLKEVHMLYDVPDIAIAMSWMSSQIVTIIVIPVKLAWPWKMSESGWGSSRPHAFDSAKSDMQRCKRNFVDRKHRKGELQPQGRANGRTLTTSMLFVIVDAGMGKKVQLSVREDRRLQSTEVAVAAGLNRRAVGVPMMRATGVMPTSTGFPNTGQPAFRVMRPQTAGNNVQQARTNMTQLYNQMSPAQQEDFPLPPLPNMPDGAATPPASTFPRDARPRSPRVSRPLTPTGCRTPTAPAPPGAPPGMPGQVPMGMPPAMPPTETVPGARTPRNGARTPVNGFSEAHRNSIAIQPGTPCRVVTPRGGATPTTGAGAGTAPLGSVPAMGALMEPGPAAPMGSMGPGPGPCTATTPARYASGATPRGNLTPRGGNLTPRGRPGSATPRRAGGVTPPMASSVQRYNEYGQAEDDGFIVNGSWAQPQAQHVGVAQAPMAAPPEAFFVPEPPTPLGPSALPWLPSRRPENADFKMLEKKEFLSKLDEVCDAFQPDEVPITGLSPMSETPISPQNTFKMAVAQSSLSTLLEEAMWSGPIRHMAICVMARRVIMLADAIRNNTETPGGKDLMVALLTSVKQMCAANTNDVSVSKTEKFSGRVILLLGSASCMPEQLIKQCGERYRQIDQNCMILALSMGAEPAGSAQLGKAMALAVNAWGEAEEKYGPPGTAGGAGRPELLVHLFGSAGFHAWAKTLRIWYEQSYYPDQRRLQGRVPTMDRVLRGVILDSAPGDSGNKMLGAFPLVQGDAALLSARNGYGADGTELSEVAKLQASQSSMRELTKRNGPLWEYYEELMRQEQGLQIMVHQHEPGVPLCFIYSSSDRIAPAVQIERYIHECRMRLDQLESQAPEPRQLCFDHSGHVAHRSGATEEEYWRPCFLPRTPLKAFRGLKQPCLPFGSFDIRAMTSATVAKLSFSSTSFTTLAFLPRSAIAWGVWHAWLVWRWW</sequence>
<dbReference type="Gene3D" id="1.10.287.1490">
    <property type="match status" value="1"/>
</dbReference>
<dbReference type="GO" id="GO:0003682">
    <property type="term" value="F:chromatin binding"/>
    <property type="evidence" value="ECO:0007669"/>
    <property type="project" value="TreeGrafter"/>
</dbReference>
<keyword evidence="3" id="KW-1185">Reference proteome</keyword>
<evidence type="ECO:0000256" key="1">
    <source>
        <dbReference type="SAM" id="MobiDB-lite"/>
    </source>
</evidence>
<evidence type="ECO:0000313" key="2">
    <source>
        <dbReference type="EMBL" id="OLP89334.1"/>
    </source>
</evidence>
<feature type="compositionally biased region" description="Low complexity" evidence="1">
    <location>
        <begin position="325"/>
        <end position="337"/>
    </location>
</feature>
<dbReference type="InterPro" id="IPR008547">
    <property type="entry name" value="DUF829_TMEM53"/>
</dbReference>
<dbReference type="PANTHER" id="PTHR43941:SF1">
    <property type="entry name" value="STRUCTURAL MAINTENANCE OF CHROMOSOMES PROTEIN 2"/>
    <property type="match status" value="1"/>
</dbReference>
<dbReference type="GO" id="GO:0000796">
    <property type="term" value="C:condensin complex"/>
    <property type="evidence" value="ECO:0007669"/>
    <property type="project" value="TreeGrafter"/>
</dbReference>
<dbReference type="GO" id="GO:0000793">
    <property type="term" value="C:condensed chromosome"/>
    <property type="evidence" value="ECO:0007669"/>
    <property type="project" value="TreeGrafter"/>
</dbReference>
<feature type="region of interest" description="Disordered" evidence="1">
    <location>
        <begin position="640"/>
        <end position="702"/>
    </location>
</feature>
<comment type="caution">
    <text evidence="2">The sequence shown here is derived from an EMBL/GenBank/DDBJ whole genome shotgun (WGS) entry which is preliminary data.</text>
</comment>
<dbReference type="EMBL" id="LSRX01000766">
    <property type="protein sequence ID" value="OLP89334.1"/>
    <property type="molecule type" value="Genomic_DNA"/>
</dbReference>
<dbReference type="Pfam" id="PF05705">
    <property type="entry name" value="DUF829"/>
    <property type="match status" value="1"/>
</dbReference>
<feature type="region of interest" description="Disordered" evidence="1">
    <location>
        <begin position="317"/>
        <end position="398"/>
    </location>
</feature>
<gene>
    <name evidence="2" type="ORF">AK812_SmicGene29224</name>
</gene>
<feature type="compositionally biased region" description="Pro residues" evidence="1">
    <location>
        <begin position="689"/>
        <end position="699"/>
    </location>
</feature>
<dbReference type="Proteomes" id="UP000186817">
    <property type="component" value="Unassembled WGS sequence"/>
</dbReference>
<feature type="region of interest" description="Disordered" evidence="1">
    <location>
        <begin position="808"/>
        <end position="846"/>
    </location>
</feature>